<reference evidence="2" key="1">
    <citation type="submission" date="2021-01" db="EMBL/GenBank/DDBJ databases">
        <title>Modified the classification status of verrucomicrobia.</title>
        <authorList>
            <person name="Feng X."/>
        </authorList>
    </citation>
    <scope>NUCLEOTIDE SEQUENCE</scope>
    <source>
        <strain evidence="2">KCTC 12986</strain>
    </source>
</reference>
<gene>
    <name evidence="2" type="ORF">JIN78_02690</name>
</gene>
<dbReference type="Pfam" id="PF01261">
    <property type="entry name" value="AP_endonuc_2"/>
    <property type="match status" value="1"/>
</dbReference>
<dbReference type="Gene3D" id="3.20.20.150">
    <property type="entry name" value="Divalent-metal-dependent TIM barrel enzymes"/>
    <property type="match status" value="1"/>
</dbReference>
<dbReference type="AlphaFoldDB" id="A0A934RLC2"/>
<dbReference type="GO" id="GO:0016853">
    <property type="term" value="F:isomerase activity"/>
    <property type="evidence" value="ECO:0007669"/>
    <property type="project" value="UniProtKB-KW"/>
</dbReference>
<dbReference type="PANTHER" id="PTHR12110">
    <property type="entry name" value="HYDROXYPYRUVATE ISOMERASE"/>
    <property type="match status" value="1"/>
</dbReference>
<dbReference type="EMBL" id="JAENIO010000004">
    <property type="protein sequence ID" value="MBK1832958.1"/>
    <property type="molecule type" value="Genomic_DNA"/>
</dbReference>
<evidence type="ECO:0000259" key="1">
    <source>
        <dbReference type="Pfam" id="PF01261"/>
    </source>
</evidence>
<protein>
    <submittedName>
        <fullName evidence="2">Sugar phosphate isomerase/epimerase</fullName>
    </submittedName>
</protein>
<proteinExistence type="predicted"/>
<accession>A0A934RLC2</accession>
<keyword evidence="3" id="KW-1185">Reference proteome</keyword>
<dbReference type="InterPro" id="IPR036237">
    <property type="entry name" value="Xyl_isomerase-like_sf"/>
</dbReference>
<dbReference type="Proteomes" id="UP000604083">
    <property type="component" value="Unassembled WGS sequence"/>
</dbReference>
<evidence type="ECO:0000313" key="3">
    <source>
        <dbReference type="Proteomes" id="UP000604083"/>
    </source>
</evidence>
<dbReference type="SUPFAM" id="SSF51658">
    <property type="entry name" value="Xylose isomerase-like"/>
    <property type="match status" value="1"/>
</dbReference>
<sequence length="296" mass="33335">MYFTGFADEAARDLATQIKATQEIGWTRISARGVNGSNIHELPEEEFQAVADQLDAAGIIIPEFGSLIGNWGKKISSDFDLTLAEIDRAIPRMKRLGTSIIRVMSFAQEPWGEEQHEEERFRRLREIVSRFAEAGLTAAHENCMNWGGFSPQHTLRLVEEVPGLKLIFDTANPVFQKDRSKPQADGDFPWQDPMEFFQTVREHIIHVHIKDCTNPPAGETEPAEYTLPGRGQGKVREILTELKNSGYDGGLAIEPHVATVFHAVDGAEPDWEQCYNSYVEYGKEFEKLCRELGIEG</sequence>
<keyword evidence="2" id="KW-0413">Isomerase</keyword>
<comment type="caution">
    <text evidence="2">The sequence shown here is derived from an EMBL/GenBank/DDBJ whole genome shotgun (WGS) entry which is preliminary data.</text>
</comment>
<evidence type="ECO:0000313" key="2">
    <source>
        <dbReference type="EMBL" id="MBK1832958.1"/>
    </source>
</evidence>
<name>A0A934RLC2_9BACT</name>
<dbReference type="PANTHER" id="PTHR12110:SF21">
    <property type="entry name" value="XYLOSE ISOMERASE-LIKE TIM BARREL DOMAIN-CONTAINING PROTEIN"/>
    <property type="match status" value="1"/>
</dbReference>
<organism evidence="2 3">
    <name type="scientific">Roseibacillus ishigakijimensis</name>
    <dbReference type="NCBI Taxonomy" id="454146"/>
    <lineage>
        <taxon>Bacteria</taxon>
        <taxon>Pseudomonadati</taxon>
        <taxon>Verrucomicrobiota</taxon>
        <taxon>Verrucomicrobiia</taxon>
        <taxon>Verrucomicrobiales</taxon>
        <taxon>Verrucomicrobiaceae</taxon>
        <taxon>Roseibacillus</taxon>
    </lineage>
</organism>
<feature type="domain" description="Xylose isomerase-like TIM barrel" evidence="1">
    <location>
        <begin position="22"/>
        <end position="259"/>
    </location>
</feature>
<dbReference type="InterPro" id="IPR050312">
    <property type="entry name" value="IolE/XylAMocC-like"/>
</dbReference>
<dbReference type="InterPro" id="IPR013022">
    <property type="entry name" value="Xyl_isomerase-like_TIM-brl"/>
</dbReference>